<dbReference type="EMBL" id="CP002869">
    <property type="protein sequence ID" value="AEI43843.1"/>
    <property type="molecule type" value="Genomic_DNA"/>
</dbReference>
<dbReference type="HOGENOM" id="CLU_134873_0_0_9"/>
<organism evidence="2 3">
    <name type="scientific">Paenibacillus mucilaginosus (strain KNP414)</name>
    <dbReference type="NCBI Taxonomy" id="1036673"/>
    <lineage>
        <taxon>Bacteria</taxon>
        <taxon>Bacillati</taxon>
        <taxon>Bacillota</taxon>
        <taxon>Bacilli</taxon>
        <taxon>Bacillales</taxon>
        <taxon>Paenibacillaceae</taxon>
        <taxon>Paenibacillus</taxon>
    </lineage>
</organism>
<feature type="transmembrane region" description="Helical" evidence="1">
    <location>
        <begin position="12"/>
        <end position="29"/>
    </location>
</feature>
<evidence type="ECO:0000313" key="3">
    <source>
        <dbReference type="Proteomes" id="UP000006620"/>
    </source>
</evidence>
<evidence type="ECO:0000313" key="2">
    <source>
        <dbReference type="EMBL" id="AEI43843.1"/>
    </source>
</evidence>
<protein>
    <submittedName>
        <fullName evidence="2">Uncharacterized protein</fullName>
    </submittedName>
</protein>
<feature type="transmembrane region" description="Helical" evidence="1">
    <location>
        <begin position="135"/>
        <end position="153"/>
    </location>
</feature>
<feature type="transmembrane region" description="Helical" evidence="1">
    <location>
        <begin position="41"/>
        <end position="64"/>
    </location>
</feature>
<gene>
    <name evidence="2" type="ordered locus">KNP414_05319</name>
</gene>
<dbReference type="Proteomes" id="UP000006620">
    <property type="component" value="Chromosome"/>
</dbReference>
<keyword evidence="1" id="KW-1133">Transmembrane helix</keyword>
<sequence>MIFWGNFNLNEISLVALNAAAYLLLFLLPGRLTPQVRTLSLLWGFTMGVIFDFTIGGGLVDLYMVNDSNQYEAFDVMYYLLFAPFGYLFFYFYEVLGINRRTFILYVVVWSVVGVGAQWGTTLLGIITFQKGFQVAYTFPVFLITQTVSGLYLECVKSRQPVMAPAKKKSERYGLSRKFT</sequence>
<dbReference type="RefSeq" id="WP_013918996.1">
    <property type="nucleotide sequence ID" value="NC_015690.1"/>
</dbReference>
<evidence type="ECO:0000256" key="1">
    <source>
        <dbReference type="SAM" id="Phobius"/>
    </source>
</evidence>
<reference evidence="3" key="1">
    <citation type="submission" date="2011-06" db="EMBL/GenBank/DDBJ databases">
        <title>Complete genome sequence of Paenibacillus mucilaginosus KNP414.</title>
        <authorList>
            <person name="Wang J."/>
            <person name="Hu S."/>
            <person name="Hu X."/>
            <person name="Zhang B."/>
            <person name="Dong D."/>
            <person name="Zhang S."/>
            <person name="Zhao K."/>
            <person name="Wu D."/>
        </authorList>
    </citation>
    <scope>NUCLEOTIDE SEQUENCE [LARGE SCALE GENOMIC DNA]</scope>
    <source>
        <strain evidence="3">KNP414</strain>
    </source>
</reference>
<dbReference type="KEGG" id="pms:KNP414_05319"/>
<dbReference type="AlphaFoldDB" id="F8FE84"/>
<feature type="transmembrane region" description="Helical" evidence="1">
    <location>
        <begin position="103"/>
        <end position="129"/>
    </location>
</feature>
<keyword evidence="1" id="KW-0812">Transmembrane</keyword>
<proteinExistence type="predicted"/>
<reference evidence="2 3" key="2">
    <citation type="journal article" date="2013" name="Genome Announc.">
        <title>Genome Sequence of Growth-Improving Paenibacillus mucilaginosus Strain KNP414.</title>
        <authorList>
            <person name="Lu J.J."/>
            <person name="Wang J.F."/>
            <person name="Hu X.F."/>
        </authorList>
    </citation>
    <scope>NUCLEOTIDE SEQUENCE [LARGE SCALE GENOMIC DNA]</scope>
    <source>
        <strain evidence="2 3">KNP414</strain>
    </source>
</reference>
<dbReference type="PATRIC" id="fig|1036673.3.peg.4929"/>
<keyword evidence="1" id="KW-0472">Membrane</keyword>
<accession>F8FE84</accession>
<feature type="transmembrane region" description="Helical" evidence="1">
    <location>
        <begin position="76"/>
        <end position="96"/>
    </location>
</feature>
<name>F8FE84_PAEMK</name>